<sequence>MSKSATKSRDAPNSRQPSVFDAVAGRVTSRGLVGETNDKTRHSDTNHNAKPISPEEVLFRKKAAPTRFEETDFYFAHEQLPASRRLPDSDLLKAIHQFSSDFFSKKYGRRARADYRSLDETALIAIGILLEETIAETLGETGDMALVEPEQHSQELPEDFVTKALVHGSVPIVDSPPYVSDANSEDSDAIPVAKKARTRS</sequence>
<protein>
    <submittedName>
        <fullName evidence="2">Putative membrane protein</fullName>
    </submittedName>
</protein>
<name>A0A0G2E4S1_PHACM</name>
<gene>
    <name evidence="2" type="ORF">UCRPC4_g05215</name>
</gene>
<proteinExistence type="predicted"/>
<comment type="caution">
    <text evidence="2">The sequence shown here is derived from an EMBL/GenBank/DDBJ whole genome shotgun (WGS) entry which is preliminary data.</text>
</comment>
<dbReference type="Proteomes" id="UP000053317">
    <property type="component" value="Unassembled WGS sequence"/>
</dbReference>
<dbReference type="InterPro" id="IPR022793">
    <property type="entry name" value="Rrn10"/>
</dbReference>
<evidence type="ECO:0000313" key="2">
    <source>
        <dbReference type="EMBL" id="KKY18012.1"/>
    </source>
</evidence>
<dbReference type="AlphaFoldDB" id="A0A0G2E4S1"/>
<dbReference type="EMBL" id="LCWF01000133">
    <property type="protein sequence ID" value="KKY18012.1"/>
    <property type="molecule type" value="Genomic_DNA"/>
</dbReference>
<dbReference type="GO" id="GO:0006360">
    <property type="term" value="P:transcription by RNA polymerase I"/>
    <property type="evidence" value="ECO:0007669"/>
    <property type="project" value="InterPro"/>
</dbReference>
<reference evidence="2 3" key="2">
    <citation type="submission" date="2015-05" db="EMBL/GenBank/DDBJ databases">
        <authorList>
            <person name="Morales-Cruz A."/>
            <person name="Amrine K.C."/>
            <person name="Cantu D."/>
        </authorList>
    </citation>
    <scope>NUCLEOTIDE SEQUENCE [LARGE SCALE GENOMIC DNA]</scope>
    <source>
        <strain evidence="2">UCRPC4</strain>
    </source>
</reference>
<evidence type="ECO:0000313" key="3">
    <source>
        <dbReference type="Proteomes" id="UP000053317"/>
    </source>
</evidence>
<dbReference type="PANTHER" id="PTHR28054">
    <property type="entry name" value="RNA POLYMERASE I-SPECIFIC TRANSCRIPTION INITIATION FACTOR RRN10"/>
    <property type="match status" value="1"/>
</dbReference>
<organism evidence="2 3">
    <name type="scientific">Phaeomoniella chlamydospora</name>
    <name type="common">Phaeoacremonium chlamydosporum</name>
    <dbReference type="NCBI Taxonomy" id="158046"/>
    <lineage>
        <taxon>Eukaryota</taxon>
        <taxon>Fungi</taxon>
        <taxon>Dikarya</taxon>
        <taxon>Ascomycota</taxon>
        <taxon>Pezizomycotina</taxon>
        <taxon>Eurotiomycetes</taxon>
        <taxon>Chaetothyriomycetidae</taxon>
        <taxon>Phaeomoniellales</taxon>
        <taxon>Phaeomoniellaceae</taxon>
        <taxon>Phaeomoniella</taxon>
    </lineage>
</organism>
<dbReference type="OrthoDB" id="2565191at2759"/>
<accession>A0A0G2E4S1</accession>
<reference evidence="2 3" key="1">
    <citation type="submission" date="2015-05" db="EMBL/GenBank/DDBJ databases">
        <title>Distinctive expansion of gene families associated with plant cell wall degradation and secondary metabolism in the genomes of grapevine trunk pathogens.</title>
        <authorList>
            <person name="Lawrence D.P."/>
            <person name="Travadon R."/>
            <person name="Rolshausen P.E."/>
            <person name="Baumgartner K."/>
        </authorList>
    </citation>
    <scope>NUCLEOTIDE SEQUENCE [LARGE SCALE GENOMIC DNA]</scope>
    <source>
        <strain evidence="2">UCRPC4</strain>
    </source>
</reference>
<dbReference type="PANTHER" id="PTHR28054:SF1">
    <property type="entry name" value="RNA POLYMERASE I-SPECIFIC TRANSCRIPTION INITIATION FACTOR RRN10"/>
    <property type="match status" value="1"/>
</dbReference>
<feature type="region of interest" description="Disordered" evidence="1">
    <location>
        <begin position="1"/>
        <end position="50"/>
    </location>
</feature>
<keyword evidence="3" id="KW-1185">Reference proteome</keyword>
<evidence type="ECO:0000256" key="1">
    <source>
        <dbReference type="SAM" id="MobiDB-lite"/>
    </source>
</evidence>
<feature type="compositionally biased region" description="Basic and acidic residues" evidence="1">
    <location>
        <begin position="36"/>
        <end position="47"/>
    </location>
</feature>
<feature type="region of interest" description="Disordered" evidence="1">
    <location>
        <begin position="176"/>
        <end position="200"/>
    </location>
</feature>